<feature type="transmembrane region" description="Helical" evidence="8">
    <location>
        <begin position="359"/>
        <end position="383"/>
    </location>
</feature>
<dbReference type="Proteomes" id="UP000066284">
    <property type="component" value="Chromosome 1"/>
</dbReference>
<keyword evidence="4 8" id="KW-0812">Transmembrane</keyword>
<dbReference type="InterPro" id="IPR023408">
    <property type="entry name" value="MscS_beta-dom_sf"/>
</dbReference>
<accession>A0A0S4KWG6</accession>
<feature type="transmembrane region" description="Helical" evidence="8">
    <location>
        <begin position="556"/>
        <end position="582"/>
    </location>
</feature>
<evidence type="ECO:0000256" key="7">
    <source>
        <dbReference type="SAM" id="MobiDB-lite"/>
    </source>
</evidence>
<organism evidence="11 12">
    <name type="scientific">Candidatus Nitrospira inopinata</name>
    <dbReference type="NCBI Taxonomy" id="1715989"/>
    <lineage>
        <taxon>Bacteria</taxon>
        <taxon>Pseudomonadati</taxon>
        <taxon>Nitrospirota</taxon>
        <taxon>Nitrospiria</taxon>
        <taxon>Nitrospirales</taxon>
        <taxon>Nitrospiraceae</taxon>
        <taxon>Nitrospira</taxon>
    </lineage>
</organism>
<evidence type="ECO:0000256" key="6">
    <source>
        <dbReference type="ARBA" id="ARBA00023136"/>
    </source>
</evidence>
<dbReference type="GO" id="GO:0005886">
    <property type="term" value="C:plasma membrane"/>
    <property type="evidence" value="ECO:0007669"/>
    <property type="project" value="UniProtKB-SubCell"/>
</dbReference>
<dbReference type="Pfam" id="PF00924">
    <property type="entry name" value="MS_channel_2nd"/>
    <property type="match status" value="1"/>
</dbReference>
<dbReference type="AlphaFoldDB" id="A0A0S4KWG6"/>
<keyword evidence="12" id="KW-1185">Reference proteome</keyword>
<dbReference type="EMBL" id="LN885086">
    <property type="protein sequence ID" value="CUQ67725.1"/>
    <property type="molecule type" value="Genomic_DNA"/>
</dbReference>
<name>A0A0S4KWG6_9BACT</name>
<comment type="similarity">
    <text evidence="2">Belongs to the MscS (TC 1.A.23) family.</text>
</comment>
<feature type="domain" description="Mechanosensitive ion channel MscS" evidence="9">
    <location>
        <begin position="569"/>
        <end position="634"/>
    </location>
</feature>
<dbReference type="PANTHER" id="PTHR30221">
    <property type="entry name" value="SMALL-CONDUCTANCE MECHANOSENSITIVE CHANNEL"/>
    <property type="match status" value="1"/>
</dbReference>
<keyword evidence="6 8" id="KW-0472">Membrane</keyword>
<gene>
    <name evidence="11" type="ORF">NITINOP_2753</name>
</gene>
<feature type="transmembrane region" description="Helical" evidence="8">
    <location>
        <begin position="431"/>
        <end position="449"/>
    </location>
</feature>
<dbReference type="Gene3D" id="3.30.70.100">
    <property type="match status" value="1"/>
</dbReference>
<comment type="subcellular location">
    <subcellularLocation>
        <location evidence="1">Cell membrane</location>
        <topology evidence="1">Multi-pass membrane protein</topology>
    </subcellularLocation>
</comment>
<evidence type="ECO:0000256" key="4">
    <source>
        <dbReference type="ARBA" id="ARBA00022692"/>
    </source>
</evidence>
<evidence type="ECO:0000256" key="1">
    <source>
        <dbReference type="ARBA" id="ARBA00004651"/>
    </source>
</evidence>
<feature type="domain" description="Mechanosensitive ion channel MscS C-terminal" evidence="10">
    <location>
        <begin position="646"/>
        <end position="728"/>
    </location>
</feature>
<evidence type="ECO:0000259" key="10">
    <source>
        <dbReference type="Pfam" id="PF21082"/>
    </source>
</evidence>
<feature type="transmembrane region" description="Helical" evidence="8">
    <location>
        <begin position="105"/>
        <end position="122"/>
    </location>
</feature>
<evidence type="ECO:0000256" key="8">
    <source>
        <dbReference type="SAM" id="Phobius"/>
    </source>
</evidence>
<evidence type="ECO:0000313" key="12">
    <source>
        <dbReference type="Proteomes" id="UP000066284"/>
    </source>
</evidence>
<dbReference type="InterPro" id="IPR006685">
    <property type="entry name" value="MscS_channel_2nd"/>
</dbReference>
<feature type="transmembrane region" description="Helical" evidence="8">
    <location>
        <begin position="310"/>
        <end position="328"/>
    </location>
</feature>
<dbReference type="Pfam" id="PF21082">
    <property type="entry name" value="MS_channel_3rd"/>
    <property type="match status" value="1"/>
</dbReference>
<evidence type="ECO:0000256" key="5">
    <source>
        <dbReference type="ARBA" id="ARBA00022989"/>
    </source>
</evidence>
<feature type="region of interest" description="Disordered" evidence="7">
    <location>
        <begin position="1"/>
        <end position="24"/>
    </location>
</feature>
<evidence type="ECO:0000256" key="2">
    <source>
        <dbReference type="ARBA" id="ARBA00008017"/>
    </source>
</evidence>
<dbReference type="SUPFAM" id="SSF50182">
    <property type="entry name" value="Sm-like ribonucleoproteins"/>
    <property type="match status" value="1"/>
</dbReference>
<sequence length="782" mass="87013">MNDRSIGRGQNRLRLPSFWGPQPPVLTDRSAEAKTACDCKFDQLSGESVRQSLGGTNPPSKSGVRHKAMAQSAMTAQAKGDRILVLNKNGQPSPQRSLRVRRLSMTWYVLTLVLTLTVSAGADQPFLDSSAPVRFKGETLFVIHTGLAAIDPAARAAAIEKRLERLAHVDPSLIESLTIEDHEETSYVVTREEVLFVVTEQEAKLVGKPRYLLAQERARHIQQAFRTIAPPPLETEPLPSASIHLRDLLWAGLATALLIFLAVAAHVGFPLLYEFIDTWHETRLRPLSIRGFELISADHLVDTLLFLSRFVRIVLSAFVLYAYFHFILDLFPQTRDFEQRFLTALAVPLDSMRGMHPNWAGLIAGLLLTAVTTGLFLGILKLFRSLFPQVIEKVSQWGRTTKYCLKIQRVELLSGTQIADGALGAVRILRVVAYASLVYLYVTSILGFFPATQQLSLELLGYLIEPIKLIGLTFVSSLPDFIAIVIIALVTKYIIKLIHLFFTGIERGAITFQGFHRDWATPTYKIVRFFALVFAAVAIVPYIPGSHSEAFKGISVFLGVLVSLGAAGSFSNIVAGIVLTYMRPFSVGDRVKIAETTGDITEKTLLVTRVRTNKNVDVTIPNALVLSSHIINFSSSATNPPPLILNTSVTIGYDVPWRKVHELLLAAAKRTTHILETPEPFVLQTSLNDFYVTYEINGYTKHPNKMATIYAELHQHIQDQFNEAGVEIMSPHYTQVRDGNKTTIPDEYLPKGYQVPGIRIWPLRSSRVRSESPSPDGDTRRL</sequence>
<dbReference type="STRING" id="1715989.NITINOP_2753"/>
<evidence type="ECO:0000313" key="11">
    <source>
        <dbReference type="EMBL" id="CUQ67725.1"/>
    </source>
</evidence>
<dbReference type="InterPro" id="IPR010920">
    <property type="entry name" value="LSM_dom_sf"/>
</dbReference>
<dbReference type="KEGG" id="nio:NITINOP_2753"/>
<proteinExistence type="inferred from homology"/>
<evidence type="ECO:0000256" key="3">
    <source>
        <dbReference type="ARBA" id="ARBA00022475"/>
    </source>
</evidence>
<keyword evidence="5 8" id="KW-1133">Transmembrane helix</keyword>
<dbReference type="GO" id="GO:0008381">
    <property type="term" value="F:mechanosensitive monoatomic ion channel activity"/>
    <property type="evidence" value="ECO:0007669"/>
    <property type="project" value="InterPro"/>
</dbReference>
<evidence type="ECO:0000259" key="9">
    <source>
        <dbReference type="Pfam" id="PF00924"/>
    </source>
</evidence>
<dbReference type="PANTHER" id="PTHR30221:SF18">
    <property type="entry name" value="SLL0590 PROTEIN"/>
    <property type="match status" value="1"/>
</dbReference>
<dbReference type="SUPFAM" id="SSF82689">
    <property type="entry name" value="Mechanosensitive channel protein MscS (YggB), C-terminal domain"/>
    <property type="match status" value="1"/>
</dbReference>
<keyword evidence="3" id="KW-1003">Cell membrane</keyword>
<dbReference type="InterPro" id="IPR045275">
    <property type="entry name" value="MscS_archaea/bacteria_type"/>
</dbReference>
<reference evidence="12" key="1">
    <citation type="submission" date="2015-09" db="EMBL/GenBank/DDBJ databases">
        <authorList>
            <person name="Daims H."/>
        </authorList>
    </citation>
    <scope>NUCLEOTIDE SEQUENCE [LARGE SCALE GENOMIC DNA]</scope>
</reference>
<feature type="transmembrane region" description="Helical" evidence="8">
    <location>
        <begin position="526"/>
        <end position="544"/>
    </location>
</feature>
<feature type="transmembrane region" description="Helical" evidence="8">
    <location>
        <begin position="248"/>
        <end position="273"/>
    </location>
</feature>
<protein>
    <submittedName>
        <fullName evidence="11">Uncharacterized protein</fullName>
    </submittedName>
</protein>
<dbReference type="Gene3D" id="2.30.30.60">
    <property type="match status" value="1"/>
</dbReference>
<dbReference type="InterPro" id="IPR011066">
    <property type="entry name" value="MscS_channel_C_sf"/>
</dbReference>
<dbReference type="InterPro" id="IPR049278">
    <property type="entry name" value="MS_channel_C"/>
</dbReference>